<reference evidence="1" key="1">
    <citation type="submission" date="2020-09" db="EMBL/GenBank/DDBJ databases">
        <title>A novel bacterium of genus Paenibacillus, isolated from South China Sea.</title>
        <authorList>
            <person name="Huang H."/>
            <person name="Mo K."/>
            <person name="Hu Y."/>
        </authorList>
    </citation>
    <scope>NUCLEOTIDE SEQUENCE</scope>
    <source>
        <strain evidence="1">IB182493</strain>
    </source>
</reference>
<dbReference type="EMBL" id="JACXIY010000012">
    <property type="protein sequence ID" value="MBD2868894.1"/>
    <property type="molecule type" value="Genomic_DNA"/>
</dbReference>
<name>A0A927H6T4_9BACL</name>
<proteinExistence type="predicted"/>
<dbReference type="Proteomes" id="UP000632125">
    <property type="component" value="Unassembled WGS sequence"/>
</dbReference>
<evidence type="ECO:0000313" key="1">
    <source>
        <dbReference type="EMBL" id="MBD2868894.1"/>
    </source>
</evidence>
<sequence>MQHLRSSEELMKYISSMNRDNSVCQFFIPGKGRFTLVLQEEDQQSIHADVMANPELKQMISESREQYKQGLGMNTSELLKSFSPQDFVK</sequence>
<evidence type="ECO:0000313" key="2">
    <source>
        <dbReference type="Proteomes" id="UP000632125"/>
    </source>
</evidence>
<dbReference type="AlphaFoldDB" id="A0A927H6T4"/>
<gene>
    <name evidence="1" type="ORF">IDH41_09910</name>
</gene>
<organism evidence="1 2">
    <name type="scientific">Paenibacillus arenilitoris</name>
    <dbReference type="NCBI Taxonomy" id="2772299"/>
    <lineage>
        <taxon>Bacteria</taxon>
        <taxon>Bacillati</taxon>
        <taxon>Bacillota</taxon>
        <taxon>Bacilli</taxon>
        <taxon>Bacillales</taxon>
        <taxon>Paenibacillaceae</taxon>
        <taxon>Paenibacillus</taxon>
    </lineage>
</organism>
<dbReference type="RefSeq" id="WP_190860545.1">
    <property type="nucleotide sequence ID" value="NZ_JACXIY010000012.1"/>
</dbReference>
<comment type="caution">
    <text evidence="1">The sequence shown here is derived from an EMBL/GenBank/DDBJ whole genome shotgun (WGS) entry which is preliminary data.</text>
</comment>
<protein>
    <submittedName>
        <fullName evidence="1">Uncharacterized protein</fullName>
    </submittedName>
</protein>
<keyword evidence="2" id="KW-1185">Reference proteome</keyword>
<accession>A0A927H6T4</accession>